<organism evidence="1 2">
    <name type="scientific">Liparis tanakae</name>
    <name type="common">Tanaka's snailfish</name>
    <dbReference type="NCBI Taxonomy" id="230148"/>
    <lineage>
        <taxon>Eukaryota</taxon>
        <taxon>Metazoa</taxon>
        <taxon>Chordata</taxon>
        <taxon>Craniata</taxon>
        <taxon>Vertebrata</taxon>
        <taxon>Euteleostomi</taxon>
        <taxon>Actinopterygii</taxon>
        <taxon>Neopterygii</taxon>
        <taxon>Teleostei</taxon>
        <taxon>Neoteleostei</taxon>
        <taxon>Acanthomorphata</taxon>
        <taxon>Eupercaria</taxon>
        <taxon>Perciformes</taxon>
        <taxon>Cottioidei</taxon>
        <taxon>Cottales</taxon>
        <taxon>Liparidae</taxon>
        <taxon>Liparis</taxon>
    </lineage>
</organism>
<protein>
    <submittedName>
        <fullName evidence="1">E3 ubiquitin-protein ligase MSL2</fullName>
    </submittedName>
</protein>
<evidence type="ECO:0000313" key="2">
    <source>
        <dbReference type="Proteomes" id="UP000314294"/>
    </source>
</evidence>
<comment type="caution">
    <text evidence="1">The sequence shown here is derived from an EMBL/GenBank/DDBJ whole genome shotgun (WGS) entry which is preliminary data.</text>
</comment>
<dbReference type="GO" id="GO:0072487">
    <property type="term" value="C:MSL complex"/>
    <property type="evidence" value="ECO:0007669"/>
    <property type="project" value="InterPro"/>
</dbReference>
<dbReference type="Proteomes" id="UP000314294">
    <property type="component" value="Unassembled WGS sequence"/>
</dbReference>
<dbReference type="GO" id="GO:0016567">
    <property type="term" value="P:protein ubiquitination"/>
    <property type="evidence" value="ECO:0007669"/>
    <property type="project" value="TreeGrafter"/>
</dbReference>
<dbReference type="EMBL" id="SRLO01000301">
    <property type="protein sequence ID" value="TNN62081.1"/>
    <property type="molecule type" value="Genomic_DNA"/>
</dbReference>
<dbReference type="AlphaFoldDB" id="A0A4Z2H8Z6"/>
<evidence type="ECO:0000313" key="1">
    <source>
        <dbReference type="EMBL" id="TNN62081.1"/>
    </source>
</evidence>
<gene>
    <name evidence="1" type="primary">MSL2_1</name>
    <name evidence="1" type="ORF">EYF80_027672</name>
</gene>
<proteinExistence type="predicted"/>
<dbReference type="InterPro" id="IPR037922">
    <property type="entry name" value="MSL2"/>
</dbReference>
<accession>A0A4Z2H8Z6</accession>
<name>A0A4Z2H8Z6_9TELE</name>
<reference evidence="1 2" key="1">
    <citation type="submission" date="2019-03" db="EMBL/GenBank/DDBJ databases">
        <title>First draft genome of Liparis tanakae, snailfish: a comprehensive survey of snailfish specific genes.</title>
        <authorList>
            <person name="Kim W."/>
            <person name="Song I."/>
            <person name="Jeong J.-H."/>
            <person name="Kim D."/>
            <person name="Kim S."/>
            <person name="Ryu S."/>
            <person name="Song J.Y."/>
            <person name="Lee S.K."/>
        </authorList>
    </citation>
    <scope>NUCLEOTIDE SEQUENCE [LARGE SCALE GENOMIC DNA]</scope>
    <source>
        <tissue evidence="1">Muscle</tissue>
    </source>
</reference>
<sequence>MTEACLDCICRGCQNSYMANGEKKLEAFAVPEKALEQTRLTLGINLTSITAAAALRNPATTSIRTNTLLNVATATGTPVTTTFLSPSSPPEPNYEDSLELLIG</sequence>
<keyword evidence="2" id="KW-1185">Reference proteome</keyword>
<dbReference type="PANTHER" id="PTHR16048">
    <property type="entry name" value="MSL2-RELATED"/>
    <property type="match status" value="1"/>
</dbReference>
<dbReference type="GO" id="GO:0061630">
    <property type="term" value="F:ubiquitin protein ligase activity"/>
    <property type="evidence" value="ECO:0007669"/>
    <property type="project" value="InterPro"/>
</dbReference>
<dbReference type="PANTHER" id="PTHR16048:SF3">
    <property type="entry name" value="E3 UBIQUITIN-PROTEIN LIGASE MSL2"/>
    <property type="match status" value="1"/>
</dbReference>